<dbReference type="AlphaFoldDB" id="A0A8J8NF74"/>
<protein>
    <submittedName>
        <fullName evidence="1">Uncharacterized protein</fullName>
    </submittedName>
</protein>
<dbReference type="EMBL" id="RRYP01018938">
    <property type="protein sequence ID" value="TNV73410.1"/>
    <property type="molecule type" value="Genomic_DNA"/>
</dbReference>
<name>A0A8J8NF74_HALGN</name>
<comment type="caution">
    <text evidence="1">The sequence shown here is derived from an EMBL/GenBank/DDBJ whole genome shotgun (WGS) entry which is preliminary data.</text>
</comment>
<evidence type="ECO:0000313" key="1">
    <source>
        <dbReference type="EMBL" id="TNV73410.1"/>
    </source>
</evidence>
<gene>
    <name evidence="1" type="ORF">FGO68_gene15299</name>
</gene>
<proteinExistence type="predicted"/>
<dbReference type="Proteomes" id="UP000785679">
    <property type="component" value="Unassembled WGS sequence"/>
</dbReference>
<sequence length="381" mass="45368">MRAFLTNPDTLFQNTYSNISALSKQIRQYQNWGEDQIPIYKYYIENQTVSILNTTTSLDVYWAYYWEDQLFNWYFKGLENGKGNFMQPYFRHDNLIIQVMVDYWVYYGSSQVQAKIYTLKLSTVFYVDGEKQYWPKSYLRNISKVSNFTMKREENTLKVLYSQVPYNNASLKQKQSIYEISVNLENKEYNERFIQSEQFCKGIELSLTKEYLIINCDYSLVSIYLRPTYTLIYQDYLSKMQPVRVSPEQTYLFSIESSPTFLEIFKSKDGQLEFGNIQFNTIGDIDRFYTLSDGIAGFKRKYMNKSDYQITRLCSFREYLNTSTFQCLKCPDGQITLKPFDKNCVSRNASLLADKLINLKFKSYDKTNQQVHYSAHCYWQF</sequence>
<accession>A0A8J8NF74</accession>
<keyword evidence="2" id="KW-1185">Reference proteome</keyword>
<reference evidence="1" key="1">
    <citation type="submission" date="2019-06" db="EMBL/GenBank/DDBJ databases">
        <authorList>
            <person name="Zheng W."/>
        </authorList>
    </citation>
    <scope>NUCLEOTIDE SEQUENCE</scope>
    <source>
        <strain evidence="1">QDHG01</strain>
    </source>
</reference>
<evidence type="ECO:0000313" key="2">
    <source>
        <dbReference type="Proteomes" id="UP000785679"/>
    </source>
</evidence>
<organism evidence="1 2">
    <name type="scientific">Halteria grandinella</name>
    <dbReference type="NCBI Taxonomy" id="5974"/>
    <lineage>
        <taxon>Eukaryota</taxon>
        <taxon>Sar</taxon>
        <taxon>Alveolata</taxon>
        <taxon>Ciliophora</taxon>
        <taxon>Intramacronucleata</taxon>
        <taxon>Spirotrichea</taxon>
        <taxon>Stichotrichia</taxon>
        <taxon>Sporadotrichida</taxon>
        <taxon>Halteriidae</taxon>
        <taxon>Halteria</taxon>
    </lineage>
</organism>